<evidence type="ECO:0000313" key="8">
    <source>
        <dbReference type="EMBL" id="EFG50576.1"/>
    </source>
</evidence>
<feature type="transmembrane region" description="Helical" evidence="7">
    <location>
        <begin position="31"/>
        <end position="52"/>
    </location>
</feature>
<evidence type="ECO:0000256" key="6">
    <source>
        <dbReference type="ARBA" id="ARBA00023136"/>
    </source>
</evidence>
<keyword evidence="3" id="KW-1003">Cell membrane</keyword>
<comment type="caution">
    <text evidence="8">The sequence shown here is derived from an EMBL/GenBank/DDBJ whole genome shotgun (WGS) entry which is preliminary data.</text>
</comment>
<keyword evidence="4 7" id="KW-0812">Transmembrane</keyword>
<dbReference type="EMBL" id="ADNT01000007">
    <property type="protein sequence ID" value="EFG50576.1"/>
    <property type="molecule type" value="Genomic_DNA"/>
</dbReference>
<keyword evidence="6 7" id="KW-0472">Membrane</keyword>
<evidence type="ECO:0000256" key="4">
    <source>
        <dbReference type="ARBA" id="ARBA00022692"/>
    </source>
</evidence>
<comment type="subcellular location">
    <subcellularLocation>
        <location evidence="1">Cell membrane</location>
        <topology evidence="1">Multi-pass membrane protein</topology>
    </subcellularLocation>
</comment>
<name>A0ABN0ABF3_AERVM</name>
<dbReference type="PANTHER" id="PTHR43663">
    <property type="entry name" value="CHROMATE TRANSPORT PROTEIN-RELATED"/>
    <property type="match status" value="1"/>
</dbReference>
<reference evidence="8 9" key="1">
    <citation type="submission" date="2010-04" db="EMBL/GenBank/DDBJ databases">
        <authorList>
            <person name="Muzny D."/>
            <person name="Qin X."/>
            <person name="Deng J."/>
            <person name="Jiang H."/>
            <person name="Liu Y."/>
            <person name="Qu J."/>
            <person name="Song X.-Z."/>
            <person name="Zhang L."/>
            <person name="Thornton R."/>
            <person name="Coyle M."/>
            <person name="Francisco L."/>
            <person name="Jackson L."/>
            <person name="Javaid M."/>
            <person name="Korchina V."/>
            <person name="Kovar C."/>
            <person name="Mata R."/>
            <person name="Mathew T."/>
            <person name="Ngo R."/>
            <person name="Nguyen L."/>
            <person name="Nguyen N."/>
            <person name="Okwuonu G."/>
            <person name="Ongeri F."/>
            <person name="Pham C."/>
            <person name="Simmons D."/>
            <person name="Wilczek-Boney K."/>
            <person name="Hale W."/>
            <person name="Jakkamsetti A."/>
            <person name="Pham P."/>
            <person name="Ruth R."/>
            <person name="San Lucas F."/>
            <person name="Warren J."/>
            <person name="Zhang J."/>
            <person name="Zhao Z."/>
            <person name="Zhou C."/>
            <person name="Zhu D."/>
            <person name="Lee S."/>
            <person name="Bess C."/>
            <person name="Blankenburg K."/>
            <person name="Forbes L."/>
            <person name="Fu Q."/>
            <person name="Gubbala S."/>
            <person name="Hirani K."/>
            <person name="Jayaseelan J.C."/>
            <person name="Lara F."/>
            <person name="Munidasa M."/>
            <person name="Palculict T."/>
            <person name="Patil S."/>
            <person name="Pu L.-L."/>
            <person name="Saada N."/>
            <person name="Tang L."/>
            <person name="Weissenberger G."/>
            <person name="Zhu Y."/>
            <person name="Hemphill L."/>
            <person name="Shang Y."/>
            <person name="Youmans B."/>
            <person name="Ayvaz T."/>
            <person name="Ross M."/>
            <person name="Santibanez J."/>
            <person name="Aqrawi P."/>
            <person name="Gross S."/>
            <person name="Joshi V."/>
            <person name="Fowler G."/>
            <person name="Nazareth L."/>
            <person name="Reid J."/>
            <person name="Worley K."/>
            <person name="Petrosino J."/>
            <person name="Highlander S."/>
            <person name="Gibbs R."/>
            <person name="Gibbs R."/>
        </authorList>
    </citation>
    <scope>NUCLEOTIDE SEQUENCE [LARGE SCALE GENOMIC DNA]</scope>
    <source>
        <strain evidence="8 9">ATCC 11563</strain>
    </source>
</reference>
<dbReference type="PANTHER" id="PTHR43663:SF1">
    <property type="entry name" value="CHROMATE TRANSPORTER"/>
    <property type="match status" value="1"/>
</dbReference>
<feature type="transmembrane region" description="Helical" evidence="7">
    <location>
        <begin position="72"/>
        <end position="91"/>
    </location>
</feature>
<protein>
    <submittedName>
        <fullName evidence="8">Chromate transport protein</fullName>
    </submittedName>
</protein>
<dbReference type="Pfam" id="PF02417">
    <property type="entry name" value="Chromate_transp"/>
    <property type="match status" value="1"/>
</dbReference>
<evidence type="ECO:0000256" key="3">
    <source>
        <dbReference type="ARBA" id="ARBA00022475"/>
    </source>
</evidence>
<keyword evidence="9" id="KW-1185">Reference proteome</keyword>
<evidence type="ECO:0000313" key="9">
    <source>
        <dbReference type="Proteomes" id="UP000003764"/>
    </source>
</evidence>
<keyword evidence="5 7" id="KW-1133">Transmembrane helix</keyword>
<feature type="transmembrane region" description="Helical" evidence="7">
    <location>
        <begin position="129"/>
        <end position="152"/>
    </location>
</feature>
<dbReference type="Proteomes" id="UP000003764">
    <property type="component" value="Unassembled WGS sequence"/>
</dbReference>
<proteinExistence type="inferred from homology"/>
<feature type="transmembrane region" description="Helical" evidence="7">
    <location>
        <begin position="98"/>
        <end position="123"/>
    </location>
</feature>
<sequence>MEGKGKIRILWGGRLMENKQSDNKLAILRQLFISTLILSAFTFGGGYVIITLMRKTFVDDLGWIDKDEMLDLVAIAQSAPGAIAVNGAIVIGYKLAGLAGVLTAVVATIIPPSTIITLISFFYDAFRSNVWISLLLEGMQAGVAAVIVAVVFQMGKEVTDTKNPWLITAMFLAFVANYIFNINVVLIILTAAALGLGKFLIDHFKGGKKA</sequence>
<dbReference type="InterPro" id="IPR003370">
    <property type="entry name" value="Chromate_transpt"/>
</dbReference>
<evidence type="ECO:0000256" key="2">
    <source>
        <dbReference type="ARBA" id="ARBA00005262"/>
    </source>
</evidence>
<accession>A0ABN0ABF3</accession>
<dbReference type="InterPro" id="IPR052518">
    <property type="entry name" value="CHR_Transporter"/>
</dbReference>
<evidence type="ECO:0000256" key="7">
    <source>
        <dbReference type="SAM" id="Phobius"/>
    </source>
</evidence>
<comment type="similarity">
    <text evidence="2">Belongs to the chromate ion transporter (CHR) (TC 2.A.51) family.</text>
</comment>
<evidence type="ECO:0000256" key="1">
    <source>
        <dbReference type="ARBA" id="ARBA00004651"/>
    </source>
</evidence>
<organism evidence="8 9">
    <name type="scientific">Aerococcus viridans (strain ATCC 11563 / DSM 20340 / CCUG 4311 / JCM 20461 / NBRC 12219 / NCTC 8251 / M1)</name>
    <dbReference type="NCBI Taxonomy" id="655812"/>
    <lineage>
        <taxon>Bacteria</taxon>
        <taxon>Bacillati</taxon>
        <taxon>Bacillota</taxon>
        <taxon>Bacilli</taxon>
        <taxon>Lactobacillales</taxon>
        <taxon>Aerococcaceae</taxon>
        <taxon>Aerococcus</taxon>
    </lineage>
</organism>
<gene>
    <name evidence="8" type="ORF">HMPREF0061_0076</name>
</gene>
<evidence type="ECO:0000256" key="5">
    <source>
        <dbReference type="ARBA" id="ARBA00022989"/>
    </source>
</evidence>